<keyword evidence="6 8" id="KW-0863">Zinc-finger</keyword>
<protein>
    <submittedName>
        <fullName evidence="12">WD repeat and FYVE domain-containing protein 2</fullName>
    </submittedName>
</protein>
<feature type="repeat" description="WD" evidence="9">
    <location>
        <begin position="367"/>
        <end position="405"/>
    </location>
</feature>
<dbReference type="PROSITE" id="PS00678">
    <property type="entry name" value="WD_REPEATS_1"/>
    <property type="match status" value="3"/>
</dbReference>
<keyword evidence="11" id="KW-1185">Reference proteome</keyword>
<dbReference type="InterPro" id="IPR017455">
    <property type="entry name" value="Znf_FYVE-rel"/>
</dbReference>
<organism evidence="11 12">
    <name type="scientific">Galendromus occidentalis</name>
    <name type="common">western predatory mite</name>
    <dbReference type="NCBI Taxonomy" id="34638"/>
    <lineage>
        <taxon>Eukaryota</taxon>
        <taxon>Metazoa</taxon>
        <taxon>Ecdysozoa</taxon>
        <taxon>Arthropoda</taxon>
        <taxon>Chelicerata</taxon>
        <taxon>Arachnida</taxon>
        <taxon>Acari</taxon>
        <taxon>Parasitiformes</taxon>
        <taxon>Mesostigmata</taxon>
        <taxon>Gamasina</taxon>
        <taxon>Phytoseioidea</taxon>
        <taxon>Phytoseiidae</taxon>
        <taxon>Typhlodrominae</taxon>
        <taxon>Galendromus</taxon>
    </lineage>
</organism>
<gene>
    <name evidence="12" type="primary">LOC100897348</name>
</gene>
<reference evidence="12" key="1">
    <citation type="submission" date="2025-08" db="UniProtKB">
        <authorList>
            <consortium name="RefSeq"/>
        </authorList>
    </citation>
    <scope>IDENTIFICATION</scope>
</reference>
<evidence type="ECO:0000256" key="1">
    <source>
        <dbReference type="ARBA" id="ARBA00004412"/>
    </source>
</evidence>
<dbReference type="InterPro" id="IPR019775">
    <property type="entry name" value="WD40_repeat_CS"/>
</dbReference>
<keyword evidence="5" id="KW-0967">Endosome</keyword>
<dbReference type="Pfam" id="PF00400">
    <property type="entry name" value="WD40"/>
    <property type="match status" value="4"/>
</dbReference>
<dbReference type="InterPro" id="IPR000306">
    <property type="entry name" value="Znf_FYVE"/>
</dbReference>
<evidence type="ECO:0000313" key="12">
    <source>
        <dbReference type="RefSeq" id="XP_003745603.1"/>
    </source>
</evidence>
<evidence type="ECO:0000256" key="9">
    <source>
        <dbReference type="PROSITE-ProRule" id="PRU00221"/>
    </source>
</evidence>
<evidence type="ECO:0000256" key="6">
    <source>
        <dbReference type="ARBA" id="ARBA00022771"/>
    </source>
</evidence>
<dbReference type="CDD" id="cd15718">
    <property type="entry name" value="FYVE_WDFY1_like"/>
    <property type="match status" value="1"/>
</dbReference>
<name>A0AAJ6QW09_9ACAR</name>
<evidence type="ECO:0000259" key="10">
    <source>
        <dbReference type="PROSITE" id="PS50178"/>
    </source>
</evidence>
<dbReference type="PROSITE" id="PS50294">
    <property type="entry name" value="WD_REPEATS_REGION"/>
    <property type="match status" value="2"/>
</dbReference>
<dbReference type="FunFam" id="3.30.40.10:FF:000105">
    <property type="entry name" value="WD repeat and FYVE domain-containing protein 2"/>
    <property type="match status" value="1"/>
</dbReference>
<dbReference type="Gene3D" id="3.30.40.10">
    <property type="entry name" value="Zinc/RING finger domain, C3HC4 (zinc finger)"/>
    <property type="match status" value="1"/>
</dbReference>
<keyword evidence="4" id="KW-0677">Repeat</keyword>
<evidence type="ECO:0000256" key="7">
    <source>
        <dbReference type="ARBA" id="ARBA00022833"/>
    </source>
</evidence>
<dbReference type="Pfam" id="PF01363">
    <property type="entry name" value="FYVE"/>
    <property type="match status" value="1"/>
</dbReference>
<dbReference type="PROSITE" id="PS50178">
    <property type="entry name" value="ZF_FYVE"/>
    <property type="match status" value="1"/>
</dbReference>
<accession>A0AAJ6QW09</accession>
<comment type="subcellular location">
    <subcellularLocation>
        <location evidence="1">Early endosome</location>
    </subcellularLocation>
</comment>
<dbReference type="InterPro" id="IPR020472">
    <property type="entry name" value="WD40_PAC1"/>
</dbReference>
<dbReference type="Gene3D" id="2.130.10.10">
    <property type="entry name" value="YVTN repeat-like/Quinoprotein amine dehydrogenase"/>
    <property type="match status" value="2"/>
</dbReference>
<evidence type="ECO:0000256" key="5">
    <source>
        <dbReference type="ARBA" id="ARBA00022753"/>
    </source>
</evidence>
<evidence type="ECO:0000313" key="11">
    <source>
        <dbReference type="Proteomes" id="UP000694867"/>
    </source>
</evidence>
<dbReference type="InterPro" id="IPR015943">
    <property type="entry name" value="WD40/YVTN_repeat-like_dom_sf"/>
</dbReference>
<dbReference type="CTD" id="115825"/>
<dbReference type="KEGG" id="goe:100897348"/>
<dbReference type="PANTHER" id="PTHR46189">
    <property type="entry name" value="LD41958P"/>
    <property type="match status" value="1"/>
</dbReference>
<dbReference type="InterPro" id="IPR013083">
    <property type="entry name" value="Znf_RING/FYVE/PHD"/>
</dbReference>
<dbReference type="Proteomes" id="UP000694867">
    <property type="component" value="Unplaced"/>
</dbReference>
<dbReference type="PANTHER" id="PTHR46189:SF1">
    <property type="entry name" value="LD41958P"/>
    <property type="match status" value="1"/>
</dbReference>
<dbReference type="PRINTS" id="PR00320">
    <property type="entry name" value="GPROTEINBRPT"/>
</dbReference>
<sequence length="405" mass="45332">MAASIKPVAGTQFMSSKKPQFLCKLDGHQETVNQAILIGAEDDPAVISISDDKTIRIWSRRDSGQYWPSICHTMPAAASAMDYEHGTRRLFVALDNGTITEFDLSDDLNKITLRRSYIAHQQRVASIKFSLATEWLLSAGKDKYFQWHSTETGRRLGAFQSSSWCTTVEFDAASRHAFVGDYSGNITMLKLTETNYQPVTTLRGHSGSIQTLLWDEKKSLLISGSFDQVIIVWDIGGGKGTAYELCGHKQRVTGLAIFGQKLLSVSEDSTLVVWDMSAKRQGTPEWAERDCCERCARPFFWNVKAMLDQKQVGLRQHHCRRCGRALCDKCSSNRSPLPVLGYEFPVRICDECHLHVSDRDRQSLAEFHDLKTPVAGMSLAPNGVKLMATVGSDRNMKIWDIATVI</sequence>
<evidence type="ECO:0000256" key="3">
    <source>
        <dbReference type="ARBA" id="ARBA00022723"/>
    </source>
</evidence>
<feature type="repeat" description="WD" evidence="9">
    <location>
        <begin position="245"/>
        <end position="277"/>
    </location>
</feature>
<dbReference type="RefSeq" id="XP_003745603.1">
    <property type="nucleotide sequence ID" value="XM_003745555.2"/>
</dbReference>
<dbReference type="SMART" id="SM00320">
    <property type="entry name" value="WD40"/>
    <property type="match status" value="6"/>
</dbReference>
<dbReference type="InterPro" id="IPR042234">
    <property type="entry name" value="WDFY1/WDFY2"/>
</dbReference>
<evidence type="ECO:0000256" key="8">
    <source>
        <dbReference type="PROSITE-ProRule" id="PRU00091"/>
    </source>
</evidence>
<keyword evidence="7" id="KW-0862">Zinc</keyword>
<feature type="repeat" description="WD" evidence="9">
    <location>
        <begin position="202"/>
        <end position="235"/>
    </location>
</feature>
<dbReference type="PROSITE" id="PS50082">
    <property type="entry name" value="WD_REPEATS_2"/>
    <property type="match status" value="3"/>
</dbReference>
<dbReference type="SUPFAM" id="SSF57903">
    <property type="entry name" value="FYVE/PHD zinc finger"/>
    <property type="match status" value="1"/>
</dbReference>
<evidence type="ECO:0000256" key="2">
    <source>
        <dbReference type="ARBA" id="ARBA00022574"/>
    </source>
</evidence>
<dbReference type="InterPro" id="IPR011011">
    <property type="entry name" value="Znf_FYVE_PHD"/>
</dbReference>
<evidence type="ECO:0000256" key="4">
    <source>
        <dbReference type="ARBA" id="ARBA00022737"/>
    </source>
</evidence>
<dbReference type="SUPFAM" id="SSF50978">
    <property type="entry name" value="WD40 repeat-like"/>
    <property type="match status" value="1"/>
</dbReference>
<dbReference type="AlphaFoldDB" id="A0AAJ6QW09"/>
<dbReference type="InterPro" id="IPR001680">
    <property type="entry name" value="WD40_rpt"/>
</dbReference>
<dbReference type="SMART" id="SM00064">
    <property type="entry name" value="FYVE"/>
    <property type="match status" value="1"/>
</dbReference>
<dbReference type="GeneID" id="100897348"/>
<feature type="domain" description="FYVE-type" evidence="10">
    <location>
        <begin position="286"/>
        <end position="357"/>
    </location>
</feature>
<proteinExistence type="predicted"/>
<keyword evidence="2 9" id="KW-0853">WD repeat</keyword>
<dbReference type="GO" id="GO:0005769">
    <property type="term" value="C:early endosome"/>
    <property type="evidence" value="ECO:0007669"/>
    <property type="project" value="UniProtKB-SubCell"/>
</dbReference>
<dbReference type="InterPro" id="IPR036322">
    <property type="entry name" value="WD40_repeat_dom_sf"/>
</dbReference>
<dbReference type="GO" id="GO:0008270">
    <property type="term" value="F:zinc ion binding"/>
    <property type="evidence" value="ECO:0007669"/>
    <property type="project" value="UniProtKB-KW"/>
</dbReference>
<keyword evidence="3" id="KW-0479">Metal-binding</keyword>